<evidence type="ECO:0000256" key="7">
    <source>
        <dbReference type="ARBA" id="ARBA00023077"/>
    </source>
</evidence>
<dbReference type="Gene3D" id="2.60.40.1120">
    <property type="entry name" value="Carboxypeptidase-like, regulatory domain"/>
    <property type="match status" value="1"/>
</dbReference>
<dbReference type="OrthoDB" id="9768177at2"/>
<dbReference type="InterPro" id="IPR036942">
    <property type="entry name" value="Beta-barrel_TonB_sf"/>
</dbReference>
<keyword evidence="4" id="KW-0406">Ion transport</keyword>
<reference evidence="13 14" key="1">
    <citation type="journal article" date="2013" name="Stand. Genomic Sci.">
        <title>Genomic Encyclopedia of Type Strains, Phase I: The one thousand microbial genomes (KMG-I) project.</title>
        <authorList>
            <person name="Kyrpides N.C."/>
            <person name="Woyke T."/>
            <person name="Eisen J.A."/>
            <person name="Garrity G."/>
            <person name="Lilburn T.G."/>
            <person name="Beck B.J."/>
            <person name="Whitman W.B."/>
            <person name="Hugenholtz P."/>
            <person name="Klenk H.P."/>
        </authorList>
    </citation>
    <scope>NUCLEOTIDE SEQUENCE [LARGE SCALE GENOMIC DNA]</scope>
    <source>
        <strain evidence="13 14">DSM 13484</strain>
    </source>
</reference>
<dbReference type="Pfam" id="PF00593">
    <property type="entry name" value="TonB_dep_Rec_b-barrel"/>
    <property type="match status" value="1"/>
</dbReference>
<dbReference type="InterPro" id="IPR011662">
    <property type="entry name" value="Secretin/TonB_short_N"/>
</dbReference>
<evidence type="ECO:0000256" key="6">
    <source>
        <dbReference type="ARBA" id="ARBA00023004"/>
    </source>
</evidence>
<dbReference type="InterPro" id="IPR039426">
    <property type="entry name" value="TonB-dep_rcpt-like"/>
</dbReference>
<dbReference type="NCBIfam" id="TIGR04057">
    <property type="entry name" value="SusC_RagA_signa"/>
    <property type="match status" value="1"/>
</dbReference>
<dbReference type="InterPro" id="IPR012910">
    <property type="entry name" value="Plug_dom"/>
</dbReference>
<keyword evidence="3 10" id="KW-1134">Transmembrane beta strand</keyword>
<keyword evidence="4" id="KW-0410">Iron transport</keyword>
<comment type="similarity">
    <text evidence="10 11">Belongs to the TonB-dependent receptor family.</text>
</comment>
<protein>
    <submittedName>
        <fullName evidence="13">Iron complex outermembrane receptor protein</fullName>
    </submittedName>
</protein>
<proteinExistence type="inferred from homology"/>
<gene>
    <name evidence="13" type="ORF">LX66_0966</name>
</gene>
<dbReference type="Proteomes" id="UP000316778">
    <property type="component" value="Unassembled WGS sequence"/>
</dbReference>
<dbReference type="InterPro" id="IPR023996">
    <property type="entry name" value="TonB-dep_OMP_SusC/RagA"/>
</dbReference>
<dbReference type="Pfam" id="PF13715">
    <property type="entry name" value="CarbopepD_reg_2"/>
    <property type="match status" value="1"/>
</dbReference>
<dbReference type="PROSITE" id="PS52016">
    <property type="entry name" value="TONB_DEPENDENT_REC_3"/>
    <property type="match status" value="1"/>
</dbReference>
<accession>A0A562TDK5</accession>
<keyword evidence="14" id="KW-1185">Reference proteome</keyword>
<evidence type="ECO:0000256" key="4">
    <source>
        <dbReference type="ARBA" id="ARBA00022496"/>
    </source>
</evidence>
<evidence type="ECO:0000256" key="10">
    <source>
        <dbReference type="PROSITE-ProRule" id="PRU01360"/>
    </source>
</evidence>
<keyword evidence="7 11" id="KW-0798">TonB box</keyword>
<dbReference type="RefSeq" id="WP_145710736.1">
    <property type="nucleotide sequence ID" value="NZ_BAAAFY010000001.1"/>
</dbReference>
<dbReference type="InterPro" id="IPR008969">
    <property type="entry name" value="CarboxyPept-like_regulatory"/>
</dbReference>
<evidence type="ECO:0000259" key="12">
    <source>
        <dbReference type="SMART" id="SM00965"/>
    </source>
</evidence>
<evidence type="ECO:0000256" key="5">
    <source>
        <dbReference type="ARBA" id="ARBA00022692"/>
    </source>
</evidence>
<evidence type="ECO:0000256" key="1">
    <source>
        <dbReference type="ARBA" id="ARBA00004571"/>
    </source>
</evidence>
<keyword evidence="13" id="KW-0675">Receptor</keyword>
<comment type="caution">
    <text evidence="13">The sequence shown here is derived from an EMBL/GenBank/DDBJ whole genome shotgun (WGS) entry which is preliminary data.</text>
</comment>
<evidence type="ECO:0000256" key="11">
    <source>
        <dbReference type="RuleBase" id="RU003357"/>
    </source>
</evidence>
<keyword evidence="6" id="KW-0408">Iron</keyword>
<dbReference type="SUPFAM" id="SSF49464">
    <property type="entry name" value="Carboxypeptidase regulatory domain-like"/>
    <property type="match status" value="1"/>
</dbReference>
<dbReference type="Pfam" id="PF07660">
    <property type="entry name" value="STN"/>
    <property type="match status" value="1"/>
</dbReference>
<comment type="subcellular location">
    <subcellularLocation>
        <location evidence="1 10">Cell outer membrane</location>
        <topology evidence="1 10">Multi-pass membrane protein</topology>
    </subcellularLocation>
</comment>
<dbReference type="InterPro" id="IPR037066">
    <property type="entry name" value="Plug_dom_sf"/>
</dbReference>
<evidence type="ECO:0000256" key="3">
    <source>
        <dbReference type="ARBA" id="ARBA00022452"/>
    </source>
</evidence>
<dbReference type="SUPFAM" id="SSF56935">
    <property type="entry name" value="Porins"/>
    <property type="match status" value="1"/>
</dbReference>
<dbReference type="Gene3D" id="2.170.130.10">
    <property type="entry name" value="TonB-dependent receptor, plug domain"/>
    <property type="match status" value="1"/>
</dbReference>
<dbReference type="SMART" id="SM00965">
    <property type="entry name" value="STN"/>
    <property type="match status" value="1"/>
</dbReference>
<dbReference type="Pfam" id="PF07715">
    <property type="entry name" value="Plug"/>
    <property type="match status" value="1"/>
</dbReference>
<keyword evidence="2 10" id="KW-0813">Transport</keyword>
<feature type="domain" description="Secretin/TonB short N-terminal" evidence="12">
    <location>
        <begin position="61"/>
        <end position="112"/>
    </location>
</feature>
<name>A0A562TDK5_CHIJA</name>
<dbReference type="InterPro" id="IPR000531">
    <property type="entry name" value="Beta-barrel_TonB"/>
</dbReference>
<keyword evidence="9 10" id="KW-0998">Cell outer membrane</keyword>
<evidence type="ECO:0000256" key="9">
    <source>
        <dbReference type="ARBA" id="ARBA00023237"/>
    </source>
</evidence>
<dbReference type="InterPro" id="IPR023997">
    <property type="entry name" value="TonB-dep_OMP_SusC/RagA_CS"/>
</dbReference>
<dbReference type="EMBL" id="VLLG01000002">
    <property type="protein sequence ID" value="TWI91592.1"/>
    <property type="molecule type" value="Genomic_DNA"/>
</dbReference>
<evidence type="ECO:0000256" key="2">
    <source>
        <dbReference type="ARBA" id="ARBA00022448"/>
    </source>
</evidence>
<organism evidence="13 14">
    <name type="scientific">Chitinophaga japonensis</name>
    <name type="common">Flexibacter japonensis</name>
    <dbReference type="NCBI Taxonomy" id="104662"/>
    <lineage>
        <taxon>Bacteria</taxon>
        <taxon>Pseudomonadati</taxon>
        <taxon>Bacteroidota</taxon>
        <taxon>Chitinophagia</taxon>
        <taxon>Chitinophagales</taxon>
        <taxon>Chitinophagaceae</taxon>
        <taxon>Chitinophaga</taxon>
    </lineage>
</organism>
<dbReference type="AlphaFoldDB" id="A0A562TDK5"/>
<dbReference type="Gene3D" id="2.40.170.20">
    <property type="entry name" value="TonB-dependent receptor, beta-barrel domain"/>
    <property type="match status" value="1"/>
</dbReference>
<evidence type="ECO:0000313" key="13">
    <source>
        <dbReference type="EMBL" id="TWI91592.1"/>
    </source>
</evidence>
<dbReference type="GO" id="GO:0009279">
    <property type="term" value="C:cell outer membrane"/>
    <property type="evidence" value="ECO:0007669"/>
    <property type="project" value="UniProtKB-SubCell"/>
</dbReference>
<evidence type="ECO:0000313" key="14">
    <source>
        <dbReference type="Proteomes" id="UP000316778"/>
    </source>
</evidence>
<sequence length="1109" mass="121567">MAYLSNQTRYVYYIVITVFFLCCGSSLQAQAGKKSELKVSLSGRQLKLQEVFKAITSQTSLRFVYNSGQLNDQEKVTVSFRETPLDEALQQLLQNKGLSWTYVDNAIVLRPETKKNPPPGFSTGNRQDTAGKVFTGKVADKNGGPVAGATIVIKGSQKFTLSREDGSFSITAAPGSTLMITAVSYETAEVALGSQSHYSVTLADKISHLSTVVVVGYGKQDRRNLTSSITSVKQEDINRGPISDPAQLLQGKVPGLNITRSGDPNASSSVILRGASTLRTGEAQQPFYVIDGVPGGDISLIAPDDITSIDILKDAAATSIYGTRAANGVIIVTTRRPMKGQLQLSYSGYAGVETVSSRIDMMDAPQLKNFLATNNLALDPADDQGANTDWQKEIQRTGVSHNHNIAFSGGSENTAYSASLNYFRQEGIMKQSNLDRFIGRITVEQKAFNDKLKLGFSLNNSVTNSDRIPNQQIPELTAPGSANNERGYLLANSARYLPTVAPRQVNGAYNENLNRNGYYNPVAMLDNAYNELQTKVMLANATAALQLPFGFTYHLSLAWQNTQYNEGTYFTKYYTDNYNQLLPTGATNGLAYRSSFQNTNKIAETYLTYDKQFGQHTITALVGYSWQQDNKGDGFQADNFQFASDALGYYGIGYGSASNYKVDWGNRVYTKLLLISDYGRLNYNYANKYFLQASIRRDGSSAFGPNNRWGYFPSVSGAWRISQESFMQSATFLDELKLRGGYGVTGNSLGFDPYIATLQYGVTGSFYYGGYVNALGPTQNANPNLKWEKTATANLGLDFSFLQGRISGSVDVYNKKTTDLIWNYSVSTSLYPVGTLTANAGAISNKGVELALHVDAVKNDRFSWTSSFNLAHNSNKVVSLSSGDFLADSIPLNQPDGGGQTSATLQIIKSGRPIGQFFTFQYAGKNANGVSQFYDRTGKVVSEVSQLTNLADYYYAGNPQPSLLLGWNNTFRYGHFDLNVFLRSVIGHKIFNATLADLNRPAQANQYNIPVFSASESAKDVNAYRYSTRFIESGTYVRLDNASLGYTFRNIASNFRSLRLYITGTNLLTITGYRGIDPEVNMGGLTPGVDANNFYPKTRTILFGVNATF</sequence>
<keyword evidence="8 10" id="KW-0472">Membrane</keyword>
<evidence type="ECO:0000256" key="8">
    <source>
        <dbReference type="ARBA" id="ARBA00023136"/>
    </source>
</evidence>
<dbReference type="GO" id="GO:0006826">
    <property type="term" value="P:iron ion transport"/>
    <property type="evidence" value="ECO:0007669"/>
    <property type="project" value="UniProtKB-KW"/>
</dbReference>
<dbReference type="Gene3D" id="3.55.50.30">
    <property type="match status" value="1"/>
</dbReference>
<keyword evidence="5 10" id="KW-0812">Transmembrane</keyword>
<dbReference type="NCBIfam" id="TIGR04056">
    <property type="entry name" value="OMP_RagA_SusC"/>
    <property type="match status" value="1"/>
</dbReference>